<name>A0A967BB38_9RHOB</name>
<feature type="transmembrane region" description="Helical" evidence="2">
    <location>
        <begin position="110"/>
        <end position="128"/>
    </location>
</feature>
<organism evidence="4 5">
    <name type="scientific">Roseovarius gahaiensis</name>
    <dbReference type="NCBI Taxonomy" id="2716691"/>
    <lineage>
        <taxon>Bacteria</taxon>
        <taxon>Pseudomonadati</taxon>
        <taxon>Pseudomonadota</taxon>
        <taxon>Alphaproteobacteria</taxon>
        <taxon>Rhodobacterales</taxon>
        <taxon>Roseobacteraceae</taxon>
        <taxon>Roseovarius</taxon>
    </lineage>
</organism>
<dbReference type="InterPro" id="IPR036291">
    <property type="entry name" value="NAD(P)-bd_dom_sf"/>
</dbReference>
<dbReference type="Pfam" id="PF13727">
    <property type="entry name" value="CoA_binding_3"/>
    <property type="match status" value="1"/>
</dbReference>
<reference evidence="4" key="1">
    <citation type="submission" date="2020-03" db="EMBL/GenBank/DDBJ databases">
        <title>Roseovarius gahaiensis sp. nov., isolated from Gahai Saline Lake, China.</title>
        <authorList>
            <person name="Sun X."/>
        </authorList>
    </citation>
    <scope>NUCLEOTIDE SEQUENCE</scope>
    <source>
        <strain evidence="4">GH877</strain>
    </source>
</reference>
<dbReference type="InterPro" id="IPR051203">
    <property type="entry name" value="Polysaccharide_Synthase-Rel"/>
</dbReference>
<feature type="transmembrane region" description="Helical" evidence="2">
    <location>
        <begin position="85"/>
        <end position="104"/>
    </location>
</feature>
<comment type="caution">
    <text evidence="4">The sequence shown here is derived from an EMBL/GenBank/DDBJ whole genome shotgun (WGS) entry which is preliminary data.</text>
</comment>
<dbReference type="Pfam" id="PF02719">
    <property type="entry name" value="Polysacc_synt_2"/>
    <property type="match status" value="1"/>
</dbReference>
<dbReference type="RefSeq" id="WP_167196510.1">
    <property type="nucleotide sequence ID" value="NZ_JAAORB010000016.1"/>
</dbReference>
<evidence type="ECO:0000256" key="2">
    <source>
        <dbReference type="SAM" id="Phobius"/>
    </source>
</evidence>
<keyword evidence="2" id="KW-1133">Transmembrane helix</keyword>
<dbReference type="Gene3D" id="3.40.50.720">
    <property type="entry name" value="NAD(P)-binding Rossmann-like Domain"/>
    <property type="match status" value="2"/>
</dbReference>
<feature type="domain" description="Polysaccharide biosynthesis protein CapD-like" evidence="3">
    <location>
        <begin position="283"/>
        <end position="573"/>
    </location>
</feature>
<evidence type="ECO:0000313" key="4">
    <source>
        <dbReference type="EMBL" id="NHQ74700.1"/>
    </source>
</evidence>
<keyword evidence="2" id="KW-0812">Transmembrane</keyword>
<dbReference type="SUPFAM" id="SSF53335">
    <property type="entry name" value="S-adenosyl-L-methionine-dependent methyltransferases"/>
    <property type="match status" value="1"/>
</dbReference>
<keyword evidence="2" id="KW-0472">Membrane</keyword>
<dbReference type="AlphaFoldDB" id="A0A967BB38"/>
<sequence length="624" mass="68108">MLISLSRRGKNTLLLCFDVVITAFSFVFAKFVLFGPAAFERLLQWHSLLELGILMLSAAGIVFLLGLHRIKLNSYQVEGLRDTALTAVLLVAMGMIASAALGSATPPQEFAVGGMLFLIASVAGRLIIRQLVLKLYRDNRARRRILIYGAGQTGQQLASALSTDDALEAVAFVDDDRRLQGLTIAGLRVYSSKEIPTIVDRKKIDRIVLAMPSVNLSTQASIRQRLLPAGCEVHILPSFCDLVGNTQRQAWETRPLNLNTILGRDQLEHELPGVSLSYSGESILVTGAGGSIGSELCHQLITCAPRRLVLLDHNELSLYTVHRQLSALDTGVEIVTILGSVCDEALISEVMQRHGINIVLHAAAYKHVCIVEDNALAGMRNNVLGTKTVAEAARRANVDRFILVSTDKAVRPKSMMGASKRFAELIVQDLAARSSHTRFSMVRFGNVLGSSGSVMPLFEEQIANGGPVTLTHSDVTRYFMTIPEAVRLVLLAGSFTYGGDVFVLDMGRPVPVRDLARRMIEQAGLCVRDAANPNGDIEIQVTGLRPGEKLHEELLIGSGNLLSTPHPKIMRAQEYGLSELETAKALSNLRKSLETRDMTLLEDTLKTWIEMPPKKPAARLVVAE</sequence>
<protein>
    <submittedName>
        <fullName evidence="4">Polysaccharide biosynthesis protein</fullName>
    </submittedName>
</protein>
<dbReference type="CDD" id="cd05237">
    <property type="entry name" value="UDP_invert_4-6DH_SDR_e"/>
    <property type="match status" value="1"/>
</dbReference>
<feature type="transmembrane region" description="Helical" evidence="2">
    <location>
        <begin position="12"/>
        <end position="33"/>
    </location>
</feature>
<dbReference type="InterPro" id="IPR003869">
    <property type="entry name" value="Polysac_CapD-like"/>
</dbReference>
<proteinExistence type="inferred from homology"/>
<feature type="transmembrane region" description="Helical" evidence="2">
    <location>
        <begin position="45"/>
        <end position="65"/>
    </location>
</feature>
<keyword evidence="5" id="KW-1185">Reference proteome</keyword>
<comment type="similarity">
    <text evidence="1">Belongs to the polysaccharide synthase family.</text>
</comment>
<evidence type="ECO:0000313" key="5">
    <source>
        <dbReference type="Proteomes" id="UP000639775"/>
    </source>
</evidence>
<dbReference type="PANTHER" id="PTHR43318">
    <property type="entry name" value="UDP-N-ACETYLGLUCOSAMINE 4,6-DEHYDRATASE"/>
    <property type="match status" value="1"/>
</dbReference>
<accession>A0A967BB38</accession>
<evidence type="ECO:0000259" key="3">
    <source>
        <dbReference type="Pfam" id="PF02719"/>
    </source>
</evidence>
<gene>
    <name evidence="4" type="ORF">HAT86_09510</name>
</gene>
<dbReference type="InterPro" id="IPR029063">
    <property type="entry name" value="SAM-dependent_MTases_sf"/>
</dbReference>
<dbReference type="SUPFAM" id="SSF51735">
    <property type="entry name" value="NAD(P)-binding Rossmann-fold domains"/>
    <property type="match status" value="1"/>
</dbReference>
<dbReference type="Proteomes" id="UP000639775">
    <property type="component" value="Unassembled WGS sequence"/>
</dbReference>
<dbReference type="EMBL" id="JAAORB010000016">
    <property type="protein sequence ID" value="NHQ74700.1"/>
    <property type="molecule type" value="Genomic_DNA"/>
</dbReference>
<evidence type="ECO:0000256" key="1">
    <source>
        <dbReference type="ARBA" id="ARBA00007430"/>
    </source>
</evidence>
<dbReference type="PANTHER" id="PTHR43318:SF1">
    <property type="entry name" value="POLYSACCHARIDE BIOSYNTHESIS PROTEIN EPSC-RELATED"/>
    <property type="match status" value="1"/>
</dbReference>